<evidence type="ECO:0000256" key="1">
    <source>
        <dbReference type="ARBA" id="ARBA00000632"/>
    </source>
</evidence>
<dbReference type="EMBL" id="KR063276">
    <property type="protein sequence ID" value="AMO44057.1"/>
    <property type="molecule type" value="mRNA"/>
</dbReference>
<dbReference type="PANTHER" id="PTHR11195:SF13">
    <property type="entry name" value="INVERTEBRATE-TYPE LYSOZYME 2-RELATED"/>
    <property type="match status" value="1"/>
</dbReference>
<dbReference type="PROSITE" id="PS51909">
    <property type="entry name" value="LYSOZYME_I"/>
    <property type="match status" value="1"/>
</dbReference>
<evidence type="ECO:0000256" key="10">
    <source>
        <dbReference type="SAM" id="SignalP"/>
    </source>
</evidence>
<dbReference type="Pfam" id="PF05497">
    <property type="entry name" value="Destabilase"/>
    <property type="match status" value="1"/>
</dbReference>
<feature type="disulfide bond" evidence="9">
    <location>
        <begin position="74"/>
        <end position="80"/>
    </location>
</feature>
<dbReference type="GO" id="GO:0003796">
    <property type="term" value="F:lysozyme activity"/>
    <property type="evidence" value="ECO:0007669"/>
    <property type="project" value="UniProtKB-EC"/>
</dbReference>
<evidence type="ECO:0000256" key="8">
    <source>
        <dbReference type="ARBA" id="ARBA00023295"/>
    </source>
</evidence>
<keyword evidence="8" id="KW-0326">Glycosidase</keyword>
<keyword evidence="3" id="KW-0929">Antimicrobial</keyword>
<organism evidence="11">
    <name type="scientific">Penaeus japonicus</name>
    <name type="common">Kuruma prawn</name>
    <name type="synonym">Marsupenaeus japonicus</name>
    <dbReference type="NCBI Taxonomy" id="27405"/>
    <lineage>
        <taxon>Eukaryota</taxon>
        <taxon>Metazoa</taxon>
        <taxon>Ecdysozoa</taxon>
        <taxon>Arthropoda</taxon>
        <taxon>Crustacea</taxon>
        <taxon>Multicrustacea</taxon>
        <taxon>Malacostraca</taxon>
        <taxon>Eumalacostraca</taxon>
        <taxon>Eucarida</taxon>
        <taxon>Decapoda</taxon>
        <taxon>Dendrobranchiata</taxon>
        <taxon>Penaeoidea</taxon>
        <taxon>Penaeidae</taxon>
        <taxon>Penaeus</taxon>
    </lineage>
</organism>
<evidence type="ECO:0000256" key="6">
    <source>
        <dbReference type="ARBA" id="ARBA00023022"/>
    </source>
</evidence>
<dbReference type="GO" id="GO:0042742">
    <property type="term" value="P:defense response to bacterium"/>
    <property type="evidence" value="ECO:0007669"/>
    <property type="project" value="UniProtKB-KW"/>
</dbReference>
<dbReference type="PANTHER" id="PTHR11195">
    <property type="entry name" value="DESTABILASE-RELATED"/>
    <property type="match status" value="1"/>
</dbReference>
<feature type="disulfide bond" evidence="9">
    <location>
        <begin position="23"/>
        <end position="100"/>
    </location>
</feature>
<feature type="signal peptide" evidence="10">
    <location>
        <begin position="1"/>
        <end position="17"/>
    </location>
</feature>
<evidence type="ECO:0000256" key="3">
    <source>
        <dbReference type="ARBA" id="ARBA00022529"/>
    </source>
</evidence>
<dbReference type="InterPro" id="IPR023346">
    <property type="entry name" value="Lysozyme-like_dom_sf"/>
</dbReference>
<comment type="catalytic activity">
    <reaction evidence="1">
        <text>Hydrolysis of (1-&gt;4)-beta-linkages between N-acetylmuramic acid and N-acetyl-D-glucosamine residues in a peptidoglycan and between N-acetyl-D-glucosamine residues in chitodextrins.</text>
        <dbReference type="EC" id="3.2.1.17"/>
    </reaction>
</comment>
<dbReference type="GO" id="GO:0031640">
    <property type="term" value="P:killing of cells of another organism"/>
    <property type="evidence" value="ECO:0007669"/>
    <property type="project" value="UniProtKB-KW"/>
</dbReference>
<reference evidence="11" key="1">
    <citation type="submission" date="2015-04" db="EMBL/GenBank/DDBJ databases">
        <authorList>
            <person name="Syromyatnikov M.Y."/>
            <person name="Popov V.N."/>
        </authorList>
    </citation>
    <scope>NUCLEOTIDE SEQUENCE</scope>
</reference>
<keyword evidence="10" id="KW-0732">Signal</keyword>
<evidence type="ECO:0000256" key="7">
    <source>
        <dbReference type="ARBA" id="ARBA00023157"/>
    </source>
</evidence>
<proteinExistence type="evidence at transcript level"/>
<keyword evidence="4" id="KW-0081">Bacteriolytic enzyme</keyword>
<feature type="chain" id="PRO_5007493084" description="lysozyme" evidence="10">
    <location>
        <begin position="18"/>
        <end position="142"/>
    </location>
</feature>
<keyword evidence="5" id="KW-0378">Hydrolase</keyword>
<dbReference type="AlphaFoldDB" id="A0A142AS59"/>
<keyword evidence="7 9" id="KW-1015">Disulfide bond</keyword>
<reference evidence="11" key="2">
    <citation type="journal article" date="2016" name="Fish Shellfish Immunol.">
        <title>Identification and expression analysis of a new invertebrate lysozyme in Kuruma shrimp (Marsupenaeus japonicus).</title>
        <authorList>
            <person name="Liu H.T."/>
            <person name="Wang J."/>
            <person name="Mao Y."/>
            <person name="Liu M."/>
            <person name="Niu S.F."/>
            <person name="Qiao Y."/>
            <person name="Su Y.Q."/>
            <person name="Wang C.Z."/>
            <person name="Zheng Z.P."/>
        </authorList>
    </citation>
    <scope>NUCLEOTIDE SEQUENCE</scope>
</reference>
<evidence type="ECO:0000256" key="5">
    <source>
        <dbReference type="ARBA" id="ARBA00022801"/>
    </source>
</evidence>
<evidence type="ECO:0000313" key="11">
    <source>
        <dbReference type="EMBL" id="AMO44057.1"/>
    </source>
</evidence>
<feature type="disulfide bond" evidence="9">
    <location>
        <begin position="28"/>
        <end position="35"/>
    </location>
</feature>
<dbReference type="SUPFAM" id="SSF53955">
    <property type="entry name" value="Lysozyme-like"/>
    <property type="match status" value="1"/>
</dbReference>
<evidence type="ECO:0000256" key="9">
    <source>
        <dbReference type="PIRSR" id="PIRSR608597-3"/>
    </source>
</evidence>
<dbReference type="CDD" id="cd16890">
    <property type="entry name" value="lyz_i"/>
    <property type="match status" value="1"/>
</dbReference>
<dbReference type="Gene3D" id="1.10.530.10">
    <property type="match status" value="1"/>
</dbReference>
<keyword evidence="6" id="KW-0044">Antibiotic</keyword>
<dbReference type="PROSITE" id="PS51257">
    <property type="entry name" value="PROKAR_LIPOPROTEIN"/>
    <property type="match status" value="1"/>
</dbReference>
<dbReference type="EC" id="3.2.1.17" evidence="2"/>
<accession>A0A142AS59</accession>
<dbReference type="OrthoDB" id="6337871at2759"/>
<evidence type="ECO:0000256" key="4">
    <source>
        <dbReference type="ARBA" id="ARBA00022638"/>
    </source>
</evidence>
<feature type="disulfide bond" evidence="9">
    <location>
        <begin position="42"/>
        <end position="51"/>
    </location>
</feature>
<dbReference type="InterPro" id="IPR008597">
    <property type="entry name" value="Invert_lysozyme"/>
</dbReference>
<evidence type="ECO:0000256" key="2">
    <source>
        <dbReference type="ARBA" id="ARBA00012732"/>
    </source>
</evidence>
<name>A0A142AS59_PENJP</name>
<sequence length="142" mass="15815">MRASLFLLVVAIGATTAELEDSCLACMCYVSSSGCVMPDSVCWNTNWGELCGPWAITKPYWTDADKPGGDYYTCVADWDCNEETVRAYLARYVGNPHASCETYARTHYGGPWGANEDYATDYWHMVKDCLDYGLFTLPPSVE</sequence>
<protein>
    <recommendedName>
        <fullName evidence="2">lysozyme</fullName>
        <ecNumber evidence="2">3.2.1.17</ecNumber>
    </recommendedName>
</protein>
<dbReference type="SMR" id="A0A142AS59"/>